<feature type="transmembrane region" description="Helical" evidence="2">
    <location>
        <begin position="268"/>
        <end position="286"/>
    </location>
</feature>
<dbReference type="eggNOG" id="COG3463">
    <property type="taxonomic scope" value="Bacteria"/>
</dbReference>
<evidence type="ECO:0008006" key="5">
    <source>
        <dbReference type="Google" id="ProtNLM"/>
    </source>
</evidence>
<dbReference type="Proteomes" id="UP000016662">
    <property type="component" value="Unassembled WGS sequence"/>
</dbReference>
<keyword evidence="2" id="KW-0812">Transmembrane</keyword>
<feature type="transmembrane region" description="Helical" evidence="2">
    <location>
        <begin position="173"/>
        <end position="192"/>
    </location>
</feature>
<feature type="transmembrane region" description="Helical" evidence="2">
    <location>
        <begin position="545"/>
        <end position="565"/>
    </location>
</feature>
<feature type="transmembrane region" description="Helical" evidence="2">
    <location>
        <begin position="74"/>
        <end position="93"/>
    </location>
</feature>
<dbReference type="Pfam" id="PF09852">
    <property type="entry name" value="DUF2079"/>
    <property type="match status" value="1"/>
</dbReference>
<feature type="region of interest" description="Disordered" evidence="1">
    <location>
        <begin position="1"/>
        <end position="54"/>
    </location>
</feature>
<feature type="transmembrane region" description="Helical" evidence="2">
    <location>
        <begin position="204"/>
        <end position="225"/>
    </location>
</feature>
<evidence type="ECO:0000313" key="3">
    <source>
        <dbReference type="EMBL" id="ERJ89287.1"/>
    </source>
</evidence>
<feature type="transmembrane region" description="Helical" evidence="2">
    <location>
        <begin position="118"/>
        <end position="139"/>
    </location>
</feature>
<dbReference type="PATRIC" id="fig|411473.3.peg.2494"/>
<dbReference type="HOGENOM" id="CLU_025870_0_0_9"/>
<protein>
    <recommendedName>
        <fullName evidence="5">DUF2079 domain-containing protein</fullName>
    </recommendedName>
</protein>
<keyword evidence="2" id="KW-0472">Membrane</keyword>
<keyword evidence="2" id="KW-1133">Transmembrane helix</keyword>
<proteinExistence type="predicted"/>
<evidence type="ECO:0000313" key="4">
    <source>
        <dbReference type="Proteomes" id="UP000016662"/>
    </source>
</evidence>
<reference evidence="3 4" key="1">
    <citation type="submission" date="2013-07" db="EMBL/GenBank/DDBJ databases">
        <authorList>
            <person name="Weinstock G."/>
            <person name="Sodergren E."/>
            <person name="Wylie T."/>
            <person name="Fulton L."/>
            <person name="Fulton R."/>
            <person name="Fronick C."/>
            <person name="O'Laughlin M."/>
            <person name="Godfrey J."/>
            <person name="Miner T."/>
            <person name="Herter B."/>
            <person name="Appelbaum E."/>
            <person name="Cordes M."/>
            <person name="Lek S."/>
            <person name="Wollam A."/>
            <person name="Pepin K.H."/>
            <person name="Palsikar V.B."/>
            <person name="Mitreva M."/>
            <person name="Wilson R.K."/>
        </authorList>
    </citation>
    <scope>NUCLEOTIDE SEQUENCE [LARGE SCALE GENOMIC DNA]</scope>
    <source>
        <strain evidence="3 4">ATCC 27760</strain>
    </source>
</reference>
<dbReference type="RefSeq" id="WP_021681159.1">
    <property type="nucleotide sequence ID" value="NZ_KI260336.1"/>
</dbReference>
<dbReference type="OrthoDB" id="2210955at2"/>
<evidence type="ECO:0000256" key="1">
    <source>
        <dbReference type="SAM" id="MobiDB-lite"/>
    </source>
</evidence>
<name>U2KAJ4_9FIRM</name>
<dbReference type="AlphaFoldDB" id="U2KAJ4"/>
<feature type="transmembrane region" description="Helical" evidence="2">
    <location>
        <begin position="318"/>
        <end position="336"/>
    </location>
</feature>
<comment type="caution">
    <text evidence="3">The sequence shown here is derived from an EMBL/GenBank/DDBJ whole genome shotgun (WGS) entry which is preliminary data.</text>
</comment>
<feature type="transmembrane region" description="Helical" evidence="2">
    <location>
        <begin position="292"/>
        <end position="311"/>
    </location>
</feature>
<dbReference type="STRING" id="411473.RUMCAL_02966"/>
<dbReference type="EMBL" id="AWVF01000385">
    <property type="protein sequence ID" value="ERJ89287.1"/>
    <property type="molecule type" value="Genomic_DNA"/>
</dbReference>
<feature type="transmembrane region" description="Helical" evidence="2">
    <location>
        <begin position="516"/>
        <end position="533"/>
    </location>
</feature>
<dbReference type="InterPro" id="IPR018650">
    <property type="entry name" value="STSV1_Orf64"/>
</dbReference>
<feature type="transmembrane region" description="Helical" evidence="2">
    <location>
        <begin position="491"/>
        <end position="509"/>
    </location>
</feature>
<gene>
    <name evidence="3" type="ORF">RUMCAL_02966</name>
</gene>
<feature type="transmembrane region" description="Helical" evidence="2">
    <location>
        <begin position="400"/>
        <end position="420"/>
    </location>
</feature>
<organism evidence="3 4">
    <name type="scientific">Ruminococcus callidus ATCC 27760</name>
    <dbReference type="NCBI Taxonomy" id="411473"/>
    <lineage>
        <taxon>Bacteria</taxon>
        <taxon>Bacillati</taxon>
        <taxon>Bacillota</taxon>
        <taxon>Clostridia</taxon>
        <taxon>Eubacteriales</taxon>
        <taxon>Oscillospiraceae</taxon>
        <taxon>Ruminococcus</taxon>
    </lineage>
</organism>
<keyword evidence="4" id="KW-1185">Reference proteome</keyword>
<sequence>MLEDELHQSAAGDTPPEPEAKESDAAVPVEETGSIPEKTTAAEPAEGDVPPEPPKWKKVLQTAKKVVLKLPYPYLIMRIVGCYFMVMAAFLLINRKEIRGGSLNPVEKWEEFVDKLPLLPVLLCVLAGFVVLTLLRLLLKRIWKSRCEPDGLVMVVGVVAMAFQTIWRTNNYYYALAFIVVCTIIAWFAYRYGSFKIVEKLPKAAIYITIGVLMCLMGVFIAVFTIYRHKVYGSMAFDFGIFVQMYHNMAESFAPVTTCERDKLLSHFAVHFSPIYYTLLPFYYIFPTPYTLLIGQAVLVATGVIPLVGICRKFKFSNMATIGFSVVYLFCVELIAPCFYDFHENAFLPMLLMWFFYAVEKKKYVLMYIMTALLLIVKEDVSIYMVLLGLFCIFRLEKRYHGAVVAGFSGVYFVVVTRLMEKYGEGVFTSRTYGNLMTDKSASFGNIIKTVITDPMYFITQCVDEKDFKLMLIIMIPLFFLPFVTKHFSHYFLLAPFILMNLAPGYGYANDYGFQYVFGTTTCLIYAAMINYAELKGKHKEFLPIFMSISALLFFSSLVGGNVGSKELYDNNRERYDVKDELIDSIPEDASVACDSFYLPHLAQRDEIYLLDSNDVEPPSFTDFVIVRTEQNEEWEDQEVSKLQTEGYVYYDGCQDMMDIYVSPEYLAEHPDLQLAEKTY</sequence>
<evidence type="ECO:0000256" key="2">
    <source>
        <dbReference type="SAM" id="Phobius"/>
    </source>
</evidence>
<feature type="transmembrane region" description="Helical" evidence="2">
    <location>
        <begin position="366"/>
        <end position="394"/>
    </location>
</feature>
<accession>U2KAJ4</accession>